<proteinExistence type="predicted"/>
<organism evidence="1 2">
    <name type="scientific">Xenopus laevis</name>
    <name type="common">African clawed frog</name>
    <dbReference type="NCBI Taxonomy" id="8355"/>
    <lineage>
        <taxon>Eukaryota</taxon>
        <taxon>Metazoa</taxon>
        <taxon>Chordata</taxon>
        <taxon>Craniata</taxon>
        <taxon>Vertebrata</taxon>
        <taxon>Euteleostomi</taxon>
        <taxon>Amphibia</taxon>
        <taxon>Batrachia</taxon>
        <taxon>Anura</taxon>
        <taxon>Pipoidea</taxon>
        <taxon>Pipidae</taxon>
        <taxon>Xenopodinae</taxon>
        <taxon>Xenopus</taxon>
        <taxon>Xenopus</taxon>
    </lineage>
</organism>
<dbReference type="AlphaFoldDB" id="A0A974C0G5"/>
<protein>
    <submittedName>
        <fullName evidence="1">Uncharacterized protein</fullName>
    </submittedName>
</protein>
<accession>A0A974C0G5</accession>
<dbReference type="Proteomes" id="UP000694892">
    <property type="component" value="Chromosome 9_10L"/>
</dbReference>
<sequence>MYLNSYYIARRLNTLQNFPKRQRPLLKIYRLLWPDGLSIKGSVLKCTLYSILMIGEKSLSSTCILRP</sequence>
<gene>
    <name evidence="1" type="ORF">XELAEV_18045010mg</name>
</gene>
<evidence type="ECO:0000313" key="2">
    <source>
        <dbReference type="Proteomes" id="UP000694892"/>
    </source>
</evidence>
<evidence type="ECO:0000313" key="1">
    <source>
        <dbReference type="EMBL" id="OCT63915.1"/>
    </source>
</evidence>
<name>A0A974C0G5_XENLA</name>
<dbReference type="EMBL" id="CM004482">
    <property type="protein sequence ID" value="OCT63915.1"/>
    <property type="molecule type" value="Genomic_DNA"/>
</dbReference>
<reference evidence="2" key="1">
    <citation type="journal article" date="2016" name="Nature">
        <title>Genome evolution in the allotetraploid frog Xenopus laevis.</title>
        <authorList>
            <person name="Session A.M."/>
            <person name="Uno Y."/>
            <person name="Kwon T."/>
            <person name="Chapman J.A."/>
            <person name="Toyoda A."/>
            <person name="Takahashi S."/>
            <person name="Fukui A."/>
            <person name="Hikosaka A."/>
            <person name="Suzuki A."/>
            <person name="Kondo M."/>
            <person name="van Heeringen S.J."/>
            <person name="Quigley I."/>
            <person name="Heinz S."/>
            <person name="Ogino H."/>
            <person name="Ochi H."/>
            <person name="Hellsten U."/>
            <person name="Lyons J.B."/>
            <person name="Simakov O."/>
            <person name="Putnam N."/>
            <person name="Stites J."/>
            <person name="Kuroki Y."/>
            <person name="Tanaka T."/>
            <person name="Michiue T."/>
            <person name="Watanabe M."/>
            <person name="Bogdanovic O."/>
            <person name="Lister R."/>
            <person name="Georgiou G."/>
            <person name="Paranjpe S.S."/>
            <person name="van Kruijsbergen I."/>
            <person name="Shu S."/>
            <person name="Carlson J."/>
            <person name="Kinoshita T."/>
            <person name="Ohta Y."/>
            <person name="Mawaribuchi S."/>
            <person name="Jenkins J."/>
            <person name="Grimwood J."/>
            <person name="Schmutz J."/>
            <person name="Mitros T."/>
            <person name="Mozaffari S.V."/>
            <person name="Suzuki Y."/>
            <person name="Haramoto Y."/>
            <person name="Yamamoto T.S."/>
            <person name="Takagi C."/>
            <person name="Heald R."/>
            <person name="Miller K."/>
            <person name="Haudenschild C."/>
            <person name="Kitzman J."/>
            <person name="Nakayama T."/>
            <person name="Izutsu Y."/>
            <person name="Robert J."/>
            <person name="Fortriede J."/>
            <person name="Burns K."/>
            <person name="Lotay V."/>
            <person name="Karimi K."/>
            <person name="Yasuoka Y."/>
            <person name="Dichmann D.S."/>
            <person name="Flajnik M.F."/>
            <person name="Houston D.W."/>
            <person name="Shendure J."/>
            <person name="DuPasquier L."/>
            <person name="Vize P.D."/>
            <person name="Zorn A.M."/>
            <person name="Ito M."/>
            <person name="Marcotte E.M."/>
            <person name="Wallingford J.B."/>
            <person name="Ito Y."/>
            <person name="Asashima M."/>
            <person name="Ueno N."/>
            <person name="Matsuda Y."/>
            <person name="Veenstra G.J."/>
            <person name="Fujiyama A."/>
            <person name="Harland R.M."/>
            <person name="Taira M."/>
            <person name="Rokhsar D.S."/>
        </authorList>
    </citation>
    <scope>NUCLEOTIDE SEQUENCE [LARGE SCALE GENOMIC DNA]</scope>
    <source>
        <strain evidence="2">J</strain>
    </source>
</reference>